<evidence type="ECO:0000313" key="3">
    <source>
        <dbReference type="Proteomes" id="UP000593575"/>
    </source>
</evidence>
<proteinExistence type="predicted"/>
<protein>
    <recommendedName>
        <fullName evidence="1">Protein kinase domain-containing protein</fullName>
    </recommendedName>
</protein>
<reference evidence="2 3" key="1">
    <citation type="journal article" date="2019" name="Genome Biol. Evol.">
        <title>Insights into the evolution of the New World diploid cottons (Gossypium, subgenus Houzingenia) based on genome sequencing.</title>
        <authorList>
            <person name="Grover C.E."/>
            <person name="Arick M.A. 2nd"/>
            <person name="Thrash A."/>
            <person name="Conover J.L."/>
            <person name="Sanders W.S."/>
            <person name="Peterson D.G."/>
            <person name="Frelichowski J.E."/>
            <person name="Scheffler J.A."/>
            <person name="Scheffler B.E."/>
            <person name="Wendel J.F."/>
        </authorList>
    </citation>
    <scope>NUCLEOTIDE SEQUENCE [LARGE SCALE GENOMIC DNA]</scope>
    <source>
        <strain evidence="2">6</strain>
        <tissue evidence="2">Leaf</tissue>
    </source>
</reference>
<dbReference type="PANTHER" id="PTHR48007">
    <property type="entry name" value="LEUCINE-RICH REPEAT RECEPTOR-LIKE PROTEIN KINASE PXC1"/>
    <property type="match status" value="1"/>
</dbReference>
<organism evidence="2 3">
    <name type="scientific">Gossypium armourianum</name>
    <dbReference type="NCBI Taxonomy" id="34283"/>
    <lineage>
        <taxon>Eukaryota</taxon>
        <taxon>Viridiplantae</taxon>
        <taxon>Streptophyta</taxon>
        <taxon>Embryophyta</taxon>
        <taxon>Tracheophyta</taxon>
        <taxon>Spermatophyta</taxon>
        <taxon>Magnoliopsida</taxon>
        <taxon>eudicotyledons</taxon>
        <taxon>Gunneridae</taxon>
        <taxon>Pentapetalae</taxon>
        <taxon>rosids</taxon>
        <taxon>malvids</taxon>
        <taxon>Malvales</taxon>
        <taxon>Malvaceae</taxon>
        <taxon>Malvoideae</taxon>
        <taxon>Gossypium</taxon>
    </lineage>
</organism>
<gene>
    <name evidence="2" type="ORF">Goarm_018149</name>
</gene>
<dbReference type="GO" id="GO:0004672">
    <property type="term" value="F:protein kinase activity"/>
    <property type="evidence" value="ECO:0007669"/>
    <property type="project" value="InterPro"/>
</dbReference>
<dbReference type="PROSITE" id="PS50011">
    <property type="entry name" value="PROTEIN_KINASE_DOM"/>
    <property type="match status" value="1"/>
</dbReference>
<dbReference type="Pfam" id="PF00069">
    <property type="entry name" value="Pkinase"/>
    <property type="match status" value="1"/>
</dbReference>
<dbReference type="GO" id="GO:0005524">
    <property type="term" value="F:ATP binding"/>
    <property type="evidence" value="ECO:0007669"/>
    <property type="project" value="InterPro"/>
</dbReference>
<dbReference type="PANTHER" id="PTHR48007:SF79">
    <property type="entry name" value="(WILD MALAYSIAN BANANA) HYPOTHETICAL PROTEIN"/>
    <property type="match status" value="1"/>
</dbReference>
<feature type="domain" description="Protein kinase" evidence="1">
    <location>
        <begin position="1"/>
        <end position="194"/>
    </location>
</feature>
<dbReference type="SUPFAM" id="SSF56112">
    <property type="entry name" value="Protein kinase-like (PK-like)"/>
    <property type="match status" value="1"/>
</dbReference>
<feature type="non-terminal residue" evidence="2">
    <location>
        <position position="1"/>
    </location>
</feature>
<comment type="caution">
    <text evidence="2">The sequence shown here is derived from an EMBL/GenBank/DDBJ whole genome shotgun (WGS) entry which is preliminary data.</text>
</comment>
<sequence>MSYECFIVDSGSQSGQAFGWESRLNVAAIVGEALAFMHEELGEDGIAHGNLKSTNILFNQNMDPCISEYGLMVFQTQDLSFDFQSSKDALDHAAPTYGSFKADIYGFGVILLELLAGKPVHTNGIDLARWVHSVVTEEWTVEVFDKALISQGASEERLLNLLQIALKCINPNPYERPNMNQVAIKLPDSSGVFYKKSLLNAIGSTIGEVVKVDDNTKNGMSGRSTHMEAIVDLSKPLILRVYIENALQRDSSAIEKDAFGPSLIVTKHRKRRPIWKDITNGKNFENLGRKKFGSRIDSIADLGDENEECELVDGGNPRTA</sequence>
<dbReference type="Proteomes" id="UP000593575">
    <property type="component" value="Unassembled WGS sequence"/>
</dbReference>
<dbReference type="AlphaFoldDB" id="A0A7J9IGR1"/>
<evidence type="ECO:0000313" key="2">
    <source>
        <dbReference type="EMBL" id="MBA0821281.1"/>
    </source>
</evidence>
<dbReference type="InterPro" id="IPR046959">
    <property type="entry name" value="PRK1-6/SRF4-like"/>
</dbReference>
<dbReference type="InterPro" id="IPR000719">
    <property type="entry name" value="Prot_kinase_dom"/>
</dbReference>
<evidence type="ECO:0000259" key="1">
    <source>
        <dbReference type="PROSITE" id="PS50011"/>
    </source>
</evidence>
<keyword evidence="3" id="KW-1185">Reference proteome</keyword>
<dbReference type="EMBL" id="JABFAE010000001">
    <property type="protein sequence ID" value="MBA0821281.1"/>
    <property type="molecule type" value="Genomic_DNA"/>
</dbReference>
<dbReference type="InterPro" id="IPR011009">
    <property type="entry name" value="Kinase-like_dom_sf"/>
</dbReference>
<name>A0A7J9IGR1_9ROSI</name>
<dbReference type="Gene3D" id="1.10.510.10">
    <property type="entry name" value="Transferase(Phosphotransferase) domain 1"/>
    <property type="match status" value="1"/>
</dbReference>
<accession>A0A7J9IGR1</accession>